<dbReference type="Proteomes" id="UP000011014">
    <property type="component" value="Unassembled WGS sequence"/>
</dbReference>
<proteinExistence type="predicted"/>
<sequence length="26" mass="3180">EMIEDFLRDSLSEKRKFYDSLNSLRS</sequence>
<protein>
    <submittedName>
        <fullName evidence="1">Uncharacterized protein</fullName>
    </submittedName>
</protein>
<evidence type="ECO:0000313" key="1">
    <source>
        <dbReference type="EMBL" id="CBY32803.1"/>
    </source>
</evidence>
<dbReference type="AlphaFoldDB" id="E4YB66"/>
<gene>
    <name evidence="1" type="ORF">GSOID_T00032154001</name>
</gene>
<accession>E4YB66</accession>
<reference evidence="1" key="1">
    <citation type="journal article" date="2010" name="Science">
        <title>Plasticity of animal genome architecture unmasked by rapid evolution of a pelagic tunicate.</title>
        <authorList>
            <person name="Denoeud F."/>
            <person name="Henriet S."/>
            <person name="Mungpakdee S."/>
            <person name="Aury J.M."/>
            <person name="Da Silva C."/>
            <person name="Brinkmann H."/>
            <person name="Mikhaleva J."/>
            <person name="Olsen L.C."/>
            <person name="Jubin C."/>
            <person name="Canestro C."/>
            <person name="Bouquet J.M."/>
            <person name="Danks G."/>
            <person name="Poulain J."/>
            <person name="Campsteijn C."/>
            <person name="Adamski M."/>
            <person name="Cross I."/>
            <person name="Yadetie F."/>
            <person name="Muffato M."/>
            <person name="Louis A."/>
            <person name="Butcher S."/>
            <person name="Tsagkogeorga G."/>
            <person name="Konrad A."/>
            <person name="Singh S."/>
            <person name="Jensen M.F."/>
            <person name="Cong E.H."/>
            <person name="Eikeseth-Otteraa H."/>
            <person name="Noel B."/>
            <person name="Anthouard V."/>
            <person name="Porcel B.M."/>
            <person name="Kachouri-Lafond R."/>
            <person name="Nishino A."/>
            <person name="Ugolini M."/>
            <person name="Chourrout P."/>
            <person name="Nishida H."/>
            <person name="Aasland R."/>
            <person name="Huzurbazar S."/>
            <person name="Westhof E."/>
            <person name="Delsuc F."/>
            <person name="Lehrach H."/>
            <person name="Reinhardt R."/>
            <person name="Weissenbach J."/>
            <person name="Roy S.W."/>
            <person name="Artiguenave F."/>
            <person name="Postlethwait J.H."/>
            <person name="Manak J.R."/>
            <person name="Thompson E.M."/>
            <person name="Jaillon O."/>
            <person name="Du Pasquier L."/>
            <person name="Boudinot P."/>
            <person name="Liberles D.A."/>
            <person name="Volff J.N."/>
            <person name="Philippe H."/>
            <person name="Lenhard B."/>
            <person name="Roest Crollius H."/>
            <person name="Wincker P."/>
            <person name="Chourrout D."/>
        </authorList>
    </citation>
    <scope>NUCLEOTIDE SEQUENCE [LARGE SCALE GENOMIC DNA]</scope>
</reference>
<dbReference type="EMBL" id="FN654372">
    <property type="protein sequence ID" value="CBY32803.1"/>
    <property type="molecule type" value="Genomic_DNA"/>
</dbReference>
<name>E4YB66_OIKDI</name>
<organism evidence="1">
    <name type="scientific">Oikopleura dioica</name>
    <name type="common">Tunicate</name>
    <dbReference type="NCBI Taxonomy" id="34765"/>
    <lineage>
        <taxon>Eukaryota</taxon>
        <taxon>Metazoa</taxon>
        <taxon>Chordata</taxon>
        <taxon>Tunicata</taxon>
        <taxon>Appendicularia</taxon>
        <taxon>Copelata</taxon>
        <taxon>Oikopleuridae</taxon>
        <taxon>Oikopleura</taxon>
    </lineage>
</organism>
<feature type="non-terminal residue" evidence="1">
    <location>
        <position position="1"/>
    </location>
</feature>